<organism evidence="2 3">
    <name type="scientific">Pedobacter zeae</name>
    <dbReference type="NCBI Taxonomy" id="1737356"/>
    <lineage>
        <taxon>Bacteria</taxon>
        <taxon>Pseudomonadati</taxon>
        <taxon>Bacteroidota</taxon>
        <taxon>Sphingobacteriia</taxon>
        <taxon>Sphingobacteriales</taxon>
        <taxon>Sphingobacteriaceae</taxon>
        <taxon>Pedobacter</taxon>
    </lineage>
</organism>
<dbReference type="RefSeq" id="WP_183766759.1">
    <property type="nucleotide sequence ID" value="NZ_BMHZ01000003.1"/>
</dbReference>
<dbReference type="Proteomes" id="UP000642938">
    <property type="component" value="Unassembled WGS sequence"/>
</dbReference>
<sequence>MKKTFFLLIGTLGFLTSEAQINQNVAIGSDRNIIRSKRTDADFEGSPYLFSDWQKAVVQFGAGIEPSSSEVKYDLLADLLVLKGKDGEEYEFKDQPKEFLLTSSKELYKNGFAPVDQFTGKTFYQVLYDGKVKFLKKATKTVIESKGYNSATITRKIADDTQYYIVKADNKPIKVKYNEKSIIGVLGKNDELVKYIKENKLNVKSIDGLVKLLNYYDTL</sequence>
<accession>A0A7W6P767</accession>
<reference evidence="1" key="1">
    <citation type="journal article" date="2014" name="Int. J. Syst. Evol. Microbiol.">
        <title>Complete genome of a new Firmicutes species belonging to the dominant human colonic microbiota ('Ruminococcus bicirculans') reveals two chromosomes and a selective capacity to utilize plant glucans.</title>
        <authorList>
            <consortium name="NISC Comparative Sequencing Program"/>
            <person name="Wegmann U."/>
            <person name="Louis P."/>
            <person name="Goesmann A."/>
            <person name="Henrissat B."/>
            <person name="Duncan S.H."/>
            <person name="Flint H.J."/>
        </authorList>
    </citation>
    <scope>NUCLEOTIDE SEQUENCE</scope>
    <source>
        <strain evidence="1">CGMCC 1.15287</strain>
    </source>
</reference>
<evidence type="ECO:0000313" key="3">
    <source>
        <dbReference type="Proteomes" id="UP000532273"/>
    </source>
</evidence>
<dbReference type="AlphaFoldDB" id="A0A7W6P767"/>
<reference evidence="4" key="2">
    <citation type="journal article" date="2019" name="Int. J. Syst. Evol. Microbiol.">
        <title>The Global Catalogue of Microorganisms (GCM) 10K type strain sequencing project: providing services to taxonomists for standard genome sequencing and annotation.</title>
        <authorList>
            <consortium name="The Broad Institute Genomics Platform"/>
            <consortium name="The Broad Institute Genome Sequencing Center for Infectious Disease"/>
            <person name="Wu L."/>
            <person name="Ma J."/>
        </authorList>
    </citation>
    <scope>NUCLEOTIDE SEQUENCE [LARGE SCALE GENOMIC DNA]</scope>
    <source>
        <strain evidence="4">CGMCC 1.15287</strain>
    </source>
</reference>
<gene>
    <name evidence="1" type="ORF">GCM10007422_33720</name>
    <name evidence="2" type="ORF">GGQ60_003622</name>
</gene>
<evidence type="ECO:0000313" key="1">
    <source>
        <dbReference type="EMBL" id="GGH13239.1"/>
    </source>
</evidence>
<proteinExistence type="predicted"/>
<dbReference type="Proteomes" id="UP000532273">
    <property type="component" value="Unassembled WGS sequence"/>
</dbReference>
<evidence type="ECO:0000313" key="4">
    <source>
        <dbReference type="Proteomes" id="UP000642938"/>
    </source>
</evidence>
<reference evidence="2 3" key="3">
    <citation type="submission" date="2020-08" db="EMBL/GenBank/DDBJ databases">
        <title>Genomic Encyclopedia of Type Strains, Phase IV (KMG-IV): sequencing the most valuable type-strain genomes for metagenomic binning, comparative biology and taxonomic classification.</title>
        <authorList>
            <person name="Goeker M."/>
        </authorList>
    </citation>
    <scope>NUCLEOTIDE SEQUENCE [LARGE SCALE GENOMIC DNA]</scope>
    <source>
        <strain evidence="2 3">DSM 100774</strain>
    </source>
</reference>
<name>A0A7W6P767_9SPHI</name>
<dbReference type="EMBL" id="JACIEF010000003">
    <property type="protein sequence ID" value="MBB4109613.1"/>
    <property type="molecule type" value="Genomic_DNA"/>
</dbReference>
<evidence type="ECO:0000313" key="2">
    <source>
        <dbReference type="EMBL" id="MBB4109613.1"/>
    </source>
</evidence>
<keyword evidence="4" id="KW-1185">Reference proteome</keyword>
<protein>
    <submittedName>
        <fullName evidence="2">Uncharacterized protein</fullName>
    </submittedName>
</protein>
<dbReference type="EMBL" id="BMHZ01000003">
    <property type="protein sequence ID" value="GGH13239.1"/>
    <property type="molecule type" value="Genomic_DNA"/>
</dbReference>
<comment type="caution">
    <text evidence="2">The sequence shown here is derived from an EMBL/GenBank/DDBJ whole genome shotgun (WGS) entry which is preliminary data.</text>
</comment>
<reference evidence="1" key="4">
    <citation type="submission" date="2024-05" db="EMBL/GenBank/DDBJ databases">
        <authorList>
            <person name="Sun Q."/>
            <person name="Zhou Y."/>
        </authorList>
    </citation>
    <scope>NUCLEOTIDE SEQUENCE</scope>
    <source>
        <strain evidence="1">CGMCC 1.15287</strain>
    </source>
</reference>